<feature type="transmembrane region" description="Helical" evidence="2">
    <location>
        <begin position="20"/>
        <end position="42"/>
    </location>
</feature>
<keyword evidence="2" id="KW-0472">Membrane</keyword>
<dbReference type="OrthoDB" id="6118114at2"/>
<dbReference type="RefSeq" id="WP_116000216.1">
    <property type="nucleotide sequence ID" value="NZ_QUOV01000001.1"/>
</dbReference>
<evidence type="ECO:0000313" key="3">
    <source>
        <dbReference type="EMBL" id="REL35544.1"/>
    </source>
</evidence>
<keyword evidence="2" id="KW-0812">Transmembrane</keyword>
<dbReference type="EMBL" id="QUOV01000001">
    <property type="protein sequence ID" value="REL35544.1"/>
    <property type="molecule type" value="Genomic_DNA"/>
</dbReference>
<keyword evidence="1" id="KW-0175">Coiled coil</keyword>
<keyword evidence="2" id="KW-1133">Transmembrane helix</keyword>
<comment type="caution">
    <text evidence="3">The sequence shown here is derived from an EMBL/GenBank/DDBJ whole genome shotgun (WGS) entry which is preliminary data.</text>
</comment>
<dbReference type="Pfam" id="PF11286">
    <property type="entry name" value="DUF3087"/>
    <property type="match status" value="1"/>
</dbReference>
<gene>
    <name evidence="3" type="ORF">DXX92_09365</name>
</gene>
<sequence>MKIQSVNKTDYRKKLNQFTIAFVIAFALLALIFGSLFIALFAAPIVDPETQSNFRYNLGGVILALVTMAMIINSIKKHEFLKDIYYVWQLKQVHNSIYRKLAKIKAAQAEGDENTHVILAFYYQTLKQVYELDDNTLTINNVNLEIDKLKQKLGDETYEQHVHQFEKNMLNAY</sequence>
<dbReference type="Proteomes" id="UP000256999">
    <property type="component" value="Unassembled WGS sequence"/>
</dbReference>
<evidence type="ECO:0000256" key="1">
    <source>
        <dbReference type="SAM" id="Coils"/>
    </source>
</evidence>
<proteinExistence type="predicted"/>
<organism evidence="3 4">
    <name type="scientific">Thalassotalea euphylliae</name>
    <dbReference type="NCBI Taxonomy" id="1655234"/>
    <lineage>
        <taxon>Bacteria</taxon>
        <taxon>Pseudomonadati</taxon>
        <taxon>Pseudomonadota</taxon>
        <taxon>Gammaproteobacteria</taxon>
        <taxon>Alteromonadales</taxon>
        <taxon>Colwelliaceae</taxon>
        <taxon>Thalassotalea</taxon>
    </lineage>
</organism>
<evidence type="ECO:0000313" key="4">
    <source>
        <dbReference type="Proteomes" id="UP000256999"/>
    </source>
</evidence>
<reference evidence="3 4" key="1">
    <citation type="submission" date="2018-08" db="EMBL/GenBank/DDBJ databases">
        <title>Thalassotalea euphylliae genome.</title>
        <authorList>
            <person name="Summers S."/>
            <person name="Rice S.A."/>
            <person name="Freckelton M.L."/>
            <person name="Nedved B.T."/>
            <person name="Hadfield M.G."/>
        </authorList>
    </citation>
    <scope>NUCLEOTIDE SEQUENCE [LARGE SCALE GENOMIC DNA]</scope>
    <source>
        <strain evidence="3 4">H2</strain>
    </source>
</reference>
<name>A0A3E0UFV5_9GAMM</name>
<dbReference type="InterPro" id="IPR021438">
    <property type="entry name" value="DUF3087"/>
</dbReference>
<evidence type="ECO:0000256" key="2">
    <source>
        <dbReference type="SAM" id="Phobius"/>
    </source>
</evidence>
<dbReference type="AlphaFoldDB" id="A0A3E0UFV5"/>
<feature type="transmembrane region" description="Helical" evidence="2">
    <location>
        <begin position="54"/>
        <end position="72"/>
    </location>
</feature>
<accession>A0A3E0UFV5</accession>
<protein>
    <submittedName>
        <fullName evidence="3">DUF3087 domain-containing protein</fullName>
    </submittedName>
</protein>
<feature type="coiled-coil region" evidence="1">
    <location>
        <begin position="132"/>
        <end position="159"/>
    </location>
</feature>